<organism evidence="3 4">
    <name type="scientific">Momordica charantia</name>
    <name type="common">Bitter gourd</name>
    <name type="synonym">Balsam pear</name>
    <dbReference type="NCBI Taxonomy" id="3673"/>
    <lineage>
        <taxon>Eukaryota</taxon>
        <taxon>Viridiplantae</taxon>
        <taxon>Streptophyta</taxon>
        <taxon>Embryophyta</taxon>
        <taxon>Tracheophyta</taxon>
        <taxon>Spermatophyta</taxon>
        <taxon>Magnoliopsida</taxon>
        <taxon>eudicotyledons</taxon>
        <taxon>Gunneridae</taxon>
        <taxon>Pentapetalae</taxon>
        <taxon>rosids</taxon>
        <taxon>fabids</taxon>
        <taxon>Cucurbitales</taxon>
        <taxon>Cucurbitaceae</taxon>
        <taxon>Momordiceae</taxon>
        <taxon>Momordica</taxon>
    </lineage>
</organism>
<dbReference type="PANTHER" id="PTHR33116:SF78">
    <property type="entry name" value="OS12G0587133 PROTEIN"/>
    <property type="match status" value="1"/>
</dbReference>
<dbReference type="OrthoDB" id="1937528at2759"/>
<dbReference type="InterPro" id="IPR036312">
    <property type="entry name" value="Bifun_inhib/LTP/seed_sf"/>
</dbReference>
<dbReference type="GeneID" id="111013210"/>
<dbReference type="Pfam" id="PF00078">
    <property type="entry name" value="RVT_1"/>
    <property type="match status" value="1"/>
</dbReference>
<keyword evidence="3" id="KW-1185">Reference proteome</keyword>
<dbReference type="Gene3D" id="1.10.110.10">
    <property type="entry name" value="Plant lipid-transfer and hydrophobic proteins"/>
    <property type="match status" value="1"/>
</dbReference>
<feature type="chain" id="PRO_5026679116" evidence="1">
    <location>
        <begin position="26"/>
        <end position="354"/>
    </location>
</feature>
<dbReference type="Proteomes" id="UP000504603">
    <property type="component" value="Unplaced"/>
</dbReference>
<dbReference type="RefSeq" id="XP_022143310.1">
    <property type="nucleotide sequence ID" value="XM_022287618.1"/>
</dbReference>
<accession>A0A6J1CNG6</accession>
<name>A0A6J1CNG6_MOMCH</name>
<evidence type="ECO:0000313" key="4">
    <source>
        <dbReference type="RefSeq" id="XP_022143310.1"/>
    </source>
</evidence>
<reference evidence="4" key="1">
    <citation type="submission" date="2025-08" db="UniProtKB">
        <authorList>
            <consortium name="RefSeq"/>
        </authorList>
    </citation>
    <scope>IDENTIFICATION</scope>
    <source>
        <strain evidence="4">OHB3-1</strain>
    </source>
</reference>
<feature type="signal peptide" evidence="1">
    <location>
        <begin position="1"/>
        <end position="25"/>
    </location>
</feature>
<gene>
    <name evidence="4" type="primary">LOC111013210</name>
</gene>
<evidence type="ECO:0000259" key="2">
    <source>
        <dbReference type="Pfam" id="PF00078"/>
    </source>
</evidence>
<proteinExistence type="predicted"/>
<dbReference type="AlphaFoldDB" id="A0A6J1CNG6"/>
<dbReference type="KEGG" id="mcha:111013210"/>
<evidence type="ECO:0000256" key="1">
    <source>
        <dbReference type="SAM" id="SignalP"/>
    </source>
</evidence>
<dbReference type="InterPro" id="IPR000477">
    <property type="entry name" value="RT_dom"/>
</dbReference>
<protein>
    <submittedName>
        <fullName evidence="4">Uncharacterized protein LOC111013210</fullName>
    </submittedName>
</protein>
<dbReference type="PANTHER" id="PTHR33116">
    <property type="entry name" value="REVERSE TRANSCRIPTASE ZINC-BINDING DOMAIN-CONTAINING PROTEIN-RELATED-RELATED"/>
    <property type="match status" value="1"/>
</dbReference>
<sequence>MSKLPITSLFLLVAAMVVLLAGARAAEAAATCDLDNLKPCLLAFTLHVRPSGACCRRVREQESCYYRLKAVLPSTIAQHQSAFVRGRQITDAILVANEVVDLWCCSKKRGIIIKLDLEKAFDKLNWDFLYKVLYQKADKWISSIIGCTSTVSYSILLNGKLRGNISAKRGIRQGDHFPLFSLAMDYLSRILEEAYTKGLIEAEDLPHLARIWDCPIISLLINYLGMPLGGNPKASPFWDPIIERRKLESWKYSDISKAGRLTLIQSILSSLPTYYLSIFKSPIQVTKALEKLMRDFLWKGIGDKRGSHLVRWNIVTLPKSKGSLGITSISITNKALLTSGCGASSMKITAYGFL</sequence>
<feature type="domain" description="Reverse transcriptase" evidence="2">
    <location>
        <begin position="49"/>
        <end position="195"/>
    </location>
</feature>
<keyword evidence="1" id="KW-0732">Signal</keyword>
<evidence type="ECO:0000313" key="3">
    <source>
        <dbReference type="Proteomes" id="UP000504603"/>
    </source>
</evidence>